<dbReference type="PANTHER" id="PTHR47739">
    <property type="entry name" value="TRNA1(VAL) (ADENINE(37)-N6)-METHYLTRANSFERASE"/>
    <property type="match status" value="1"/>
</dbReference>
<comment type="catalytic activity">
    <reaction evidence="6">
        <text>adenosine(37) in tRNA1(Val) + S-adenosyl-L-methionine = N(6)-methyladenosine(37) in tRNA1(Val) + S-adenosyl-L-homocysteine + H(+)</text>
        <dbReference type="Rhea" id="RHEA:43160"/>
        <dbReference type="Rhea" id="RHEA-COMP:10369"/>
        <dbReference type="Rhea" id="RHEA-COMP:10370"/>
        <dbReference type="ChEBI" id="CHEBI:15378"/>
        <dbReference type="ChEBI" id="CHEBI:57856"/>
        <dbReference type="ChEBI" id="CHEBI:59789"/>
        <dbReference type="ChEBI" id="CHEBI:74411"/>
        <dbReference type="ChEBI" id="CHEBI:74449"/>
        <dbReference type="EC" id="2.1.1.223"/>
    </reaction>
</comment>
<evidence type="ECO:0000256" key="2">
    <source>
        <dbReference type="ARBA" id="ARBA00022603"/>
    </source>
</evidence>
<dbReference type="Gene3D" id="3.40.50.150">
    <property type="entry name" value="Vaccinia Virus protein VP39"/>
    <property type="match status" value="1"/>
</dbReference>
<comment type="function">
    <text evidence="6">Specifically methylates the adenine in position 37 of tRNA(1)(Val) (anticodon cmo5UAC).</text>
</comment>
<dbReference type="GO" id="GO:0032259">
    <property type="term" value="P:methylation"/>
    <property type="evidence" value="ECO:0007669"/>
    <property type="project" value="UniProtKB-KW"/>
</dbReference>
<dbReference type="PROSITE" id="PS00092">
    <property type="entry name" value="N6_MTASE"/>
    <property type="match status" value="1"/>
</dbReference>
<evidence type="ECO:0000313" key="8">
    <source>
        <dbReference type="EMBL" id="GGG96285.1"/>
    </source>
</evidence>
<dbReference type="Pfam" id="PF05175">
    <property type="entry name" value="MTS"/>
    <property type="match status" value="1"/>
</dbReference>
<dbReference type="SUPFAM" id="SSF53335">
    <property type="entry name" value="S-adenosyl-L-methionine-dependent methyltransferases"/>
    <property type="match status" value="1"/>
</dbReference>
<keyword evidence="5 6" id="KW-0819">tRNA processing</keyword>
<protein>
    <recommendedName>
        <fullName evidence="6">tRNA1(Val) (adenine(37)-N6)-methyltransferase</fullName>
        <ecNumber evidence="6">2.1.1.223</ecNumber>
    </recommendedName>
    <alternativeName>
        <fullName evidence="6">tRNA m6A37 methyltransferase</fullName>
    </alternativeName>
</protein>
<gene>
    <name evidence="8" type="ORF">GCM10011416_12550</name>
</gene>
<dbReference type="GO" id="GO:0005737">
    <property type="term" value="C:cytoplasm"/>
    <property type="evidence" value="ECO:0007669"/>
    <property type="project" value="UniProtKB-SubCell"/>
</dbReference>
<feature type="domain" description="Methyltransferase small" evidence="7">
    <location>
        <begin position="21"/>
        <end position="150"/>
    </location>
</feature>
<dbReference type="EMBL" id="BMJW01000001">
    <property type="protein sequence ID" value="GGG96285.1"/>
    <property type="molecule type" value="Genomic_DNA"/>
</dbReference>
<comment type="similarity">
    <text evidence="6">Belongs to the methyltransferase superfamily. tRNA (adenine-N(6)-)-methyltransferase family.</text>
</comment>
<dbReference type="InterPro" id="IPR002052">
    <property type="entry name" value="DNA_methylase_N6_adenine_CS"/>
</dbReference>
<keyword evidence="1 6" id="KW-0963">Cytoplasm</keyword>
<evidence type="ECO:0000256" key="6">
    <source>
        <dbReference type="HAMAP-Rule" id="MF_01872"/>
    </source>
</evidence>
<accession>A0A917HXN7</accession>
<evidence type="ECO:0000259" key="7">
    <source>
        <dbReference type="Pfam" id="PF05175"/>
    </source>
</evidence>
<evidence type="ECO:0000256" key="5">
    <source>
        <dbReference type="ARBA" id="ARBA00022694"/>
    </source>
</evidence>
<keyword evidence="4 6" id="KW-0949">S-adenosyl-L-methionine</keyword>
<dbReference type="InterPro" id="IPR007848">
    <property type="entry name" value="Small_mtfrase_dom"/>
</dbReference>
<dbReference type="GO" id="GO:0016430">
    <property type="term" value="F:tRNA (adenine-N6)-methyltransferase activity"/>
    <property type="evidence" value="ECO:0007669"/>
    <property type="project" value="UniProtKB-UniRule"/>
</dbReference>
<keyword evidence="3 6" id="KW-0808">Transferase</keyword>
<sequence>MKIGTDAVLLGSWVSLDAYPDTILDIGTGTGVIALMLAQRSDAMTIDAVELEEEAYEEAVENFEQSDWADRLFCYHANFTEFSEELAEEEESYDLIVSNPPFYTADYETDNSARNQARFTSALSFDQLLKGAAQLLSADGIFSVVIPAAEEAQFTQLALIYQLHLNKVCRVKGNYTSEVKRSLMSFSFTATELVEQELVIEKERHNYTEDYIELTKDFYLKM</sequence>
<name>A0A917HXN7_9FLAO</name>
<keyword evidence="2 6" id="KW-0489">Methyltransferase</keyword>
<comment type="subcellular location">
    <subcellularLocation>
        <location evidence="6">Cytoplasm</location>
    </subcellularLocation>
</comment>
<organism evidence="8 9">
    <name type="scientific">Polaribacter pacificus</name>
    <dbReference type="NCBI Taxonomy" id="1775173"/>
    <lineage>
        <taxon>Bacteria</taxon>
        <taxon>Pseudomonadati</taxon>
        <taxon>Bacteroidota</taxon>
        <taxon>Flavobacteriia</taxon>
        <taxon>Flavobacteriales</taxon>
        <taxon>Flavobacteriaceae</taxon>
    </lineage>
</organism>
<comment type="caution">
    <text evidence="8">The sequence shown here is derived from an EMBL/GenBank/DDBJ whole genome shotgun (WGS) entry which is preliminary data.</text>
</comment>
<dbReference type="EC" id="2.1.1.223" evidence="6"/>
<reference evidence="8" key="2">
    <citation type="submission" date="2020-09" db="EMBL/GenBank/DDBJ databases">
        <authorList>
            <person name="Sun Q."/>
            <person name="Zhou Y."/>
        </authorList>
    </citation>
    <scope>NUCLEOTIDE SEQUENCE</scope>
    <source>
        <strain evidence="8">CGMCC 1.15763</strain>
    </source>
</reference>
<dbReference type="CDD" id="cd02440">
    <property type="entry name" value="AdoMet_MTases"/>
    <property type="match status" value="1"/>
</dbReference>
<dbReference type="InterPro" id="IPR029063">
    <property type="entry name" value="SAM-dependent_MTases_sf"/>
</dbReference>
<dbReference type="InterPro" id="IPR022882">
    <property type="entry name" value="tRNA_adenine-N6_MeTrfase"/>
</dbReference>
<proteinExistence type="inferred from homology"/>
<dbReference type="PRINTS" id="PR00507">
    <property type="entry name" value="N12N6MTFRASE"/>
</dbReference>
<dbReference type="InterPro" id="IPR050210">
    <property type="entry name" value="tRNA_Adenine-N(6)_MTase"/>
</dbReference>
<evidence type="ECO:0000256" key="1">
    <source>
        <dbReference type="ARBA" id="ARBA00022490"/>
    </source>
</evidence>
<dbReference type="AlphaFoldDB" id="A0A917HXN7"/>
<dbReference type="GO" id="GO:0003676">
    <property type="term" value="F:nucleic acid binding"/>
    <property type="evidence" value="ECO:0007669"/>
    <property type="project" value="InterPro"/>
</dbReference>
<keyword evidence="9" id="KW-1185">Reference proteome</keyword>
<evidence type="ECO:0000256" key="4">
    <source>
        <dbReference type="ARBA" id="ARBA00022691"/>
    </source>
</evidence>
<evidence type="ECO:0000313" key="9">
    <source>
        <dbReference type="Proteomes" id="UP000633278"/>
    </source>
</evidence>
<dbReference type="GO" id="GO:0008033">
    <property type="term" value="P:tRNA processing"/>
    <property type="evidence" value="ECO:0007669"/>
    <property type="project" value="UniProtKB-UniRule"/>
</dbReference>
<reference evidence="8" key="1">
    <citation type="journal article" date="2014" name="Int. J. Syst. Evol. Microbiol.">
        <title>Complete genome sequence of Corynebacterium casei LMG S-19264T (=DSM 44701T), isolated from a smear-ripened cheese.</title>
        <authorList>
            <consortium name="US DOE Joint Genome Institute (JGI-PGF)"/>
            <person name="Walter F."/>
            <person name="Albersmeier A."/>
            <person name="Kalinowski J."/>
            <person name="Ruckert C."/>
        </authorList>
    </citation>
    <scope>NUCLEOTIDE SEQUENCE</scope>
    <source>
        <strain evidence="8">CGMCC 1.15763</strain>
    </source>
</reference>
<dbReference type="Proteomes" id="UP000633278">
    <property type="component" value="Unassembled WGS sequence"/>
</dbReference>
<dbReference type="HAMAP" id="MF_01872">
    <property type="entry name" value="tRNA_methyltr_YfiC"/>
    <property type="match status" value="1"/>
</dbReference>
<dbReference type="PANTHER" id="PTHR47739:SF1">
    <property type="entry name" value="TRNA1(VAL) (ADENINE(37)-N6)-METHYLTRANSFERASE"/>
    <property type="match status" value="1"/>
</dbReference>
<evidence type="ECO:0000256" key="3">
    <source>
        <dbReference type="ARBA" id="ARBA00022679"/>
    </source>
</evidence>